<keyword evidence="1" id="KW-0808">Transferase</keyword>
<dbReference type="Pfam" id="PF00583">
    <property type="entry name" value="Acetyltransf_1"/>
    <property type="match status" value="1"/>
</dbReference>
<organism evidence="4 5">
    <name type="scientific">Ophiocordyceps australis</name>
    <dbReference type="NCBI Taxonomy" id="1399860"/>
    <lineage>
        <taxon>Eukaryota</taxon>
        <taxon>Fungi</taxon>
        <taxon>Dikarya</taxon>
        <taxon>Ascomycota</taxon>
        <taxon>Pezizomycotina</taxon>
        <taxon>Sordariomycetes</taxon>
        <taxon>Hypocreomycetidae</taxon>
        <taxon>Hypocreales</taxon>
        <taxon>Ophiocordycipitaceae</taxon>
        <taxon>Ophiocordyceps</taxon>
    </lineage>
</organism>
<dbReference type="Proteomes" id="UP000226192">
    <property type="component" value="Unassembled WGS sequence"/>
</dbReference>
<keyword evidence="2" id="KW-0012">Acyltransferase</keyword>
<dbReference type="InterPro" id="IPR000182">
    <property type="entry name" value="GNAT_dom"/>
</dbReference>
<protein>
    <recommendedName>
        <fullName evidence="3">N-acetyltransferase domain-containing protein</fullName>
    </recommendedName>
</protein>
<dbReference type="PANTHER" id="PTHR43877">
    <property type="entry name" value="AMINOALKYLPHOSPHONATE N-ACETYLTRANSFERASE-RELATED-RELATED"/>
    <property type="match status" value="1"/>
</dbReference>
<dbReference type="CDD" id="cd04301">
    <property type="entry name" value="NAT_SF"/>
    <property type="match status" value="1"/>
</dbReference>
<evidence type="ECO:0000259" key="3">
    <source>
        <dbReference type="PROSITE" id="PS51186"/>
    </source>
</evidence>
<dbReference type="EMBL" id="NJET01000214">
    <property type="protein sequence ID" value="PHH59341.1"/>
    <property type="molecule type" value="Genomic_DNA"/>
</dbReference>
<dbReference type="SUPFAM" id="SSF55729">
    <property type="entry name" value="Acyl-CoA N-acyltransferases (Nat)"/>
    <property type="match status" value="1"/>
</dbReference>
<dbReference type="Gene3D" id="3.40.630.30">
    <property type="match status" value="1"/>
</dbReference>
<gene>
    <name evidence="4" type="ORF">CDD81_3369</name>
</gene>
<evidence type="ECO:0000256" key="1">
    <source>
        <dbReference type="ARBA" id="ARBA00022679"/>
    </source>
</evidence>
<comment type="caution">
    <text evidence="4">The sequence shown here is derived from an EMBL/GenBank/DDBJ whole genome shotgun (WGS) entry which is preliminary data.</text>
</comment>
<dbReference type="InterPro" id="IPR050832">
    <property type="entry name" value="Bact_Acetyltransf"/>
</dbReference>
<keyword evidence="5" id="KW-1185">Reference proteome</keyword>
<dbReference type="AlphaFoldDB" id="A0A2C5XXJ7"/>
<reference evidence="4 5" key="1">
    <citation type="submission" date="2017-06" db="EMBL/GenBank/DDBJ databases">
        <title>Ant-infecting Ophiocordyceps genomes reveal a high diversity of potential behavioral manipulation genes and a possible major role for enterotoxins.</title>
        <authorList>
            <person name="De Bekker C."/>
            <person name="Evans H.C."/>
            <person name="Brachmann A."/>
            <person name="Hughes D.P."/>
        </authorList>
    </citation>
    <scope>NUCLEOTIDE SEQUENCE [LARGE SCALE GENOMIC DNA]</scope>
    <source>
        <strain evidence="4 5">Map64</strain>
    </source>
</reference>
<evidence type="ECO:0000313" key="4">
    <source>
        <dbReference type="EMBL" id="PHH59341.1"/>
    </source>
</evidence>
<dbReference type="GO" id="GO:0016747">
    <property type="term" value="F:acyltransferase activity, transferring groups other than amino-acyl groups"/>
    <property type="evidence" value="ECO:0007669"/>
    <property type="project" value="InterPro"/>
</dbReference>
<dbReference type="OrthoDB" id="41532at2759"/>
<accession>A0A2C5XXJ7</accession>
<name>A0A2C5XXJ7_9HYPO</name>
<feature type="domain" description="N-acetyltransferase" evidence="3">
    <location>
        <begin position="37"/>
        <end position="188"/>
    </location>
</feature>
<dbReference type="InterPro" id="IPR016181">
    <property type="entry name" value="Acyl_CoA_acyltransferase"/>
</dbReference>
<proteinExistence type="predicted"/>
<evidence type="ECO:0000313" key="5">
    <source>
        <dbReference type="Proteomes" id="UP000226192"/>
    </source>
</evidence>
<dbReference type="STRING" id="1399860.A0A2C5XXJ7"/>
<sequence length="188" mass="20199">MASPQSGIVLPFDCKAHAHLTPYLAALQASCITYDGTMMAFVPPLSHEKLLSWWKARMAEVSEGKRLIWILTRPGSDAAGSVPQGPDIVGVVMLALPSSETAASRGSIESLLVHQSFRGRRGATALVQALERDAAKLGRTLLLLHAEAQSPGHQVCRRLGYVEAGTVPKYGISPSGELRDSVLLYKQL</sequence>
<evidence type="ECO:0000256" key="2">
    <source>
        <dbReference type="ARBA" id="ARBA00023315"/>
    </source>
</evidence>
<dbReference type="PROSITE" id="PS51186">
    <property type="entry name" value="GNAT"/>
    <property type="match status" value="1"/>
</dbReference>